<dbReference type="GO" id="GO:1902600">
    <property type="term" value="P:proton transmembrane transport"/>
    <property type="evidence" value="ECO:0007669"/>
    <property type="project" value="InterPro"/>
</dbReference>
<sequence length="389" mass="41448">MNIFIKLGLVLVFGFMGGKLASKLNLPNVTGYLIGGIFLGTSFFNVITQSDSQVINFINEFTLSAIAFNIGGEFLWDTIKKLGKDVVIITIAEVIGAVVIVFILMYFIMGQDFVFSLMVASMSAATAPAGTMLVIKQYRAKGPMTDMILPIAALDDALGIMVFGLALSLSKVVLGKVSGSTLSLVLAPFIEIAASLLLGFVIGFILSRISKHIKSSQELVVVIILTLLLTSGLSMLLNLSSLLCAMMVGATYINLGQNPSRTFNAINNFVPPFNILFFALAGSSLDLSILTNIGLIGIVYVMGRMSGKVLGTRLGAVSVGSSETIRKYLGWALLPQGGVSIGLSMIVSAQLPEYREEIVGLILFSVLIFEIIGPILAKISITKAKEITV</sequence>
<evidence type="ECO:0000256" key="1">
    <source>
        <dbReference type="ARBA" id="ARBA00004141"/>
    </source>
</evidence>
<dbReference type="GO" id="GO:0015297">
    <property type="term" value="F:antiporter activity"/>
    <property type="evidence" value="ECO:0007669"/>
    <property type="project" value="InterPro"/>
</dbReference>
<feature type="transmembrane region" description="Helical" evidence="5">
    <location>
        <begin position="358"/>
        <end position="377"/>
    </location>
</feature>
<keyword evidence="2 5" id="KW-0812">Transmembrane</keyword>
<dbReference type="KEGG" id="eio:H9L01_06155"/>
<dbReference type="InterPro" id="IPR006153">
    <property type="entry name" value="Cation/H_exchanger_TM"/>
</dbReference>
<feature type="transmembrane region" description="Helical" evidence="5">
    <location>
        <begin position="181"/>
        <end position="207"/>
    </location>
</feature>
<proteinExistence type="predicted"/>
<evidence type="ECO:0000313" key="8">
    <source>
        <dbReference type="Proteomes" id="UP000515928"/>
    </source>
</evidence>
<accession>A0A7G9RWJ4</accession>
<name>A0A7G9RWJ4_9FIRM</name>
<dbReference type="Proteomes" id="UP000515928">
    <property type="component" value="Chromosome"/>
</dbReference>
<dbReference type="Gene3D" id="1.20.1530.20">
    <property type="match status" value="1"/>
</dbReference>
<evidence type="ECO:0000256" key="5">
    <source>
        <dbReference type="SAM" id="Phobius"/>
    </source>
</evidence>
<feature type="transmembrane region" description="Helical" evidence="5">
    <location>
        <begin position="147"/>
        <end position="169"/>
    </location>
</feature>
<evidence type="ECO:0000256" key="2">
    <source>
        <dbReference type="ARBA" id="ARBA00022692"/>
    </source>
</evidence>
<dbReference type="RefSeq" id="WP_187533102.1">
    <property type="nucleotide sequence ID" value="NZ_CBCSHU010000002.1"/>
</dbReference>
<evidence type="ECO:0000256" key="4">
    <source>
        <dbReference type="ARBA" id="ARBA00023136"/>
    </source>
</evidence>
<keyword evidence="4 5" id="KW-0472">Membrane</keyword>
<evidence type="ECO:0000259" key="6">
    <source>
        <dbReference type="Pfam" id="PF00999"/>
    </source>
</evidence>
<feature type="transmembrane region" description="Helical" evidence="5">
    <location>
        <begin position="114"/>
        <end position="135"/>
    </location>
</feature>
<feature type="domain" description="Cation/H+ exchanger transmembrane" evidence="6">
    <location>
        <begin position="16"/>
        <end position="376"/>
    </location>
</feature>
<reference evidence="7 8" key="1">
    <citation type="submission" date="2020-08" db="EMBL/GenBank/DDBJ databases">
        <title>Genome sequence of Erysipelothrix inopinata DSM 15511T.</title>
        <authorList>
            <person name="Hyun D.-W."/>
            <person name="Bae J.-W."/>
        </authorList>
    </citation>
    <scope>NUCLEOTIDE SEQUENCE [LARGE SCALE GENOMIC DNA]</scope>
    <source>
        <strain evidence="7 8">DSM 15511</strain>
    </source>
</reference>
<feature type="transmembrane region" description="Helical" evidence="5">
    <location>
        <begin position="86"/>
        <end position="108"/>
    </location>
</feature>
<dbReference type="GO" id="GO:0016020">
    <property type="term" value="C:membrane"/>
    <property type="evidence" value="ECO:0007669"/>
    <property type="project" value="UniProtKB-SubCell"/>
</dbReference>
<comment type="subcellular location">
    <subcellularLocation>
        <location evidence="1">Membrane</location>
        <topology evidence="1">Multi-pass membrane protein</topology>
    </subcellularLocation>
</comment>
<dbReference type="AlphaFoldDB" id="A0A7G9RWJ4"/>
<feature type="transmembrane region" description="Helical" evidence="5">
    <location>
        <begin position="219"/>
        <end position="252"/>
    </location>
</feature>
<dbReference type="EMBL" id="CP060715">
    <property type="protein sequence ID" value="QNN59969.1"/>
    <property type="molecule type" value="Genomic_DNA"/>
</dbReference>
<dbReference type="PANTHER" id="PTHR43021">
    <property type="entry name" value="NA(+)/H(+) ANTIPORTER-RELATED"/>
    <property type="match status" value="1"/>
</dbReference>
<feature type="transmembrane region" description="Helical" evidence="5">
    <location>
        <begin position="328"/>
        <end position="346"/>
    </location>
</feature>
<dbReference type="InterPro" id="IPR038770">
    <property type="entry name" value="Na+/solute_symporter_sf"/>
</dbReference>
<gene>
    <name evidence="7" type="ORF">H9L01_06155</name>
</gene>
<dbReference type="PANTHER" id="PTHR43021:SF2">
    <property type="entry name" value="CATION_H+ EXCHANGER DOMAIN-CONTAINING PROTEIN"/>
    <property type="match status" value="1"/>
</dbReference>
<protein>
    <submittedName>
        <fullName evidence="7">Cation:proton antiporter</fullName>
    </submittedName>
</protein>
<dbReference type="Pfam" id="PF00999">
    <property type="entry name" value="Na_H_Exchanger"/>
    <property type="match status" value="1"/>
</dbReference>
<organism evidence="7 8">
    <name type="scientific">Erysipelothrix inopinata</name>
    <dbReference type="NCBI Taxonomy" id="225084"/>
    <lineage>
        <taxon>Bacteria</taxon>
        <taxon>Bacillati</taxon>
        <taxon>Bacillota</taxon>
        <taxon>Erysipelotrichia</taxon>
        <taxon>Erysipelotrichales</taxon>
        <taxon>Erysipelotrichaceae</taxon>
        <taxon>Erysipelothrix</taxon>
    </lineage>
</organism>
<feature type="transmembrane region" description="Helical" evidence="5">
    <location>
        <begin position="272"/>
        <end position="303"/>
    </location>
</feature>
<evidence type="ECO:0000256" key="3">
    <source>
        <dbReference type="ARBA" id="ARBA00022989"/>
    </source>
</evidence>
<feature type="transmembrane region" description="Helical" evidence="5">
    <location>
        <begin position="31"/>
        <end position="48"/>
    </location>
</feature>
<evidence type="ECO:0000313" key="7">
    <source>
        <dbReference type="EMBL" id="QNN59969.1"/>
    </source>
</evidence>
<keyword evidence="3 5" id="KW-1133">Transmembrane helix</keyword>
<keyword evidence="8" id="KW-1185">Reference proteome</keyword>